<organism evidence="2 3">
    <name type="scientific">Datura stramonium</name>
    <name type="common">Jimsonweed</name>
    <name type="synonym">Common thornapple</name>
    <dbReference type="NCBI Taxonomy" id="4076"/>
    <lineage>
        <taxon>Eukaryota</taxon>
        <taxon>Viridiplantae</taxon>
        <taxon>Streptophyta</taxon>
        <taxon>Embryophyta</taxon>
        <taxon>Tracheophyta</taxon>
        <taxon>Spermatophyta</taxon>
        <taxon>Magnoliopsida</taxon>
        <taxon>eudicotyledons</taxon>
        <taxon>Gunneridae</taxon>
        <taxon>Pentapetalae</taxon>
        <taxon>asterids</taxon>
        <taxon>lamiids</taxon>
        <taxon>Solanales</taxon>
        <taxon>Solanaceae</taxon>
        <taxon>Solanoideae</taxon>
        <taxon>Datureae</taxon>
        <taxon>Datura</taxon>
    </lineage>
</organism>
<reference evidence="2 3" key="1">
    <citation type="journal article" date="2021" name="BMC Genomics">
        <title>Datura genome reveals duplications of psychoactive alkaloid biosynthetic genes and high mutation rate following tissue culture.</title>
        <authorList>
            <person name="Rajewski A."/>
            <person name="Carter-House D."/>
            <person name="Stajich J."/>
            <person name="Litt A."/>
        </authorList>
    </citation>
    <scope>NUCLEOTIDE SEQUENCE [LARGE SCALE GENOMIC DNA]</scope>
    <source>
        <strain evidence="2">AR-01</strain>
    </source>
</reference>
<gene>
    <name evidence="2" type="ORF">HAX54_036864</name>
</gene>
<sequence length="107" mass="11583">RNNLPSPEKTTCEKGEKSKKKVEDEREKGVALAFGGAVKDGSRPERSSIGVCGAKVGGCSSAARVLPVVVRRRGDDVWSKQSSEKMMRERSGCEGCDALVREELKLC</sequence>
<comment type="caution">
    <text evidence="2">The sequence shown here is derived from an EMBL/GenBank/DDBJ whole genome shotgun (WGS) entry which is preliminary data.</text>
</comment>
<keyword evidence="3" id="KW-1185">Reference proteome</keyword>
<dbReference type="Proteomes" id="UP000823775">
    <property type="component" value="Unassembled WGS sequence"/>
</dbReference>
<protein>
    <submittedName>
        <fullName evidence="2">Uncharacterized protein</fullName>
    </submittedName>
</protein>
<dbReference type="EMBL" id="JACEIK010004900">
    <property type="protein sequence ID" value="MCD9646711.1"/>
    <property type="molecule type" value="Genomic_DNA"/>
</dbReference>
<feature type="region of interest" description="Disordered" evidence="1">
    <location>
        <begin position="1"/>
        <end position="26"/>
    </location>
</feature>
<evidence type="ECO:0000256" key="1">
    <source>
        <dbReference type="SAM" id="MobiDB-lite"/>
    </source>
</evidence>
<feature type="non-terminal residue" evidence="2">
    <location>
        <position position="1"/>
    </location>
</feature>
<feature type="compositionally biased region" description="Basic and acidic residues" evidence="1">
    <location>
        <begin position="10"/>
        <end position="26"/>
    </location>
</feature>
<proteinExistence type="predicted"/>
<evidence type="ECO:0000313" key="2">
    <source>
        <dbReference type="EMBL" id="MCD9646711.1"/>
    </source>
</evidence>
<name>A0ABS8VK69_DATST</name>
<accession>A0ABS8VK69</accession>
<evidence type="ECO:0000313" key="3">
    <source>
        <dbReference type="Proteomes" id="UP000823775"/>
    </source>
</evidence>